<protein>
    <submittedName>
        <fullName evidence="2">META domain-containing protein</fullName>
    </submittedName>
</protein>
<evidence type="ECO:0000313" key="2">
    <source>
        <dbReference type="EMBL" id="TFH94452.1"/>
    </source>
</evidence>
<dbReference type="Pfam" id="PF03724">
    <property type="entry name" value="META"/>
    <property type="match status" value="2"/>
</dbReference>
<dbReference type="Proteomes" id="UP000297225">
    <property type="component" value="Unassembled WGS sequence"/>
</dbReference>
<sequence>MREIVTLLAIVLLFGSCTDKHSVKDLTGAWNVQEASGFGINNPEAIIAIDPEERLAYGTLGCTPFSVSIDVEPGKLTLGEILTPFVVCDRVEEELVIKNSLNRVKGFEISSDGTQLSLLTDDGTVAVRLTRVSSELSTPPIIQPEAVELELPFVEPLPVDSLAGTWEVVRIGNTNYCNNQSTLPYVIFDMTKKEVLGHLGCNDFGAQFELRAPNLIRFKDIFSTRQLCEDMSKEIAMSFALKQVNHYGVLENGLVWLLREDDTRILLLRRKE</sequence>
<feature type="domain" description="DUF306" evidence="1">
    <location>
        <begin position="163"/>
        <end position="264"/>
    </location>
</feature>
<dbReference type="PROSITE" id="PS51257">
    <property type="entry name" value="PROKAR_LIPOPROTEIN"/>
    <property type="match status" value="1"/>
</dbReference>
<accession>A0A4Y8WMX0</accession>
<dbReference type="RefSeq" id="WP_134849968.1">
    <property type="nucleotide sequence ID" value="NZ_CP197400.1"/>
</dbReference>
<dbReference type="EMBL" id="SPNC01000120">
    <property type="protein sequence ID" value="TFH94452.1"/>
    <property type="molecule type" value="Genomic_DNA"/>
</dbReference>
<gene>
    <name evidence="2" type="ORF">E4P47_07420</name>
</gene>
<dbReference type="Gene3D" id="2.40.128.270">
    <property type="match status" value="1"/>
</dbReference>
<feature type="domain" description="DUF306" evidence="1">
    <location>
        <begin position="25"/>
        <end position="127"/>
    </location>
</feature>
<evidence type="ECO:0000259" key="1">
    <source>
        <dbReference type="Pfam" id="PF03724"/>
    </source>
</evidence>
<dbReference type="InterPro" id="IPR038670">
    <property type="entry name" value="HslJ-like_sf"/>
</dbReference>
<evidence type="ECO:0000313" key="3">
    <source>
        <dbReference type="Proteomes" id="UP000297225"/>
    </source>
</evidence>
<dbReference type="STRING" id="1122973.GCA_000379925_01838"/>
<name>A0A4Y8WMX0_9PORP</name>
<dbReference type="PANTHER" id="PTHR35535:SF1">
    <property type="entry name" value="HEAT SHOCK PROTEIN HSLJ"/>
    <property type="match status" value="1"/>
</dbReference>
<dbReference type="OrthoDB" id="880459at2"/>
<keyword evidence="3" id="KW-1185">Reference proteome</keyword>
<dbReference type="PANTHER" id="PTHR35535">
    <property type="entry name" value="HEAT SHOCK PROTEIN HSLJ"/>
    <property type="match status" value="1"/>
</dbReference>
<reference evidence="2 3" key="1">
    <citation type="submission" date="2019-03" db="EMBL/GenBank/DDBJ databases">
        <title>Porphyromonas levii Isolated from the Uterus of Dairy Cows.</title>
        <authorList>
            <person name="Francis A.M."/>
        </authorList>
    </citation>
    <scope>NUCLEOTIDE SEQUENCE [LARGE SCALE GENOMIC DNA]</scope>
    <source>
        <strain evidence="2 3">AF5678</strain>
    </source>
</reference>
<dbReference type="AlphaFoldDB" id="A0A4Y8WMX0"/>
<dbReference type="InterPro" id="IPR005184">
    <property type="entry name" value="DUF306_Meta_HslJ"/>
</dbReference>
<dbReference type="InterPro" id="IPR053147">
    <property type="entry name" value="Hsp_HslJ-like"/>
</dbReference>
<comment type="caution">
    <text evidence="2">The sequence shown here is derived from an EMBL/GenBank/DDBJ whole genome shotgun (WGS) entry which is preliminary data.</text>
</comment>
<proteinExistence type="predicted"/>
<organism evidence="2 3">
    <name type="scientific">Porphyromonas levii</name>
    <dbReference type="NCBI Taxonomy" id="28114"/>
    <lineage>
        <taxon>Bacteria</taxon>
        <taxon>Pseudomonadati</taxon>
        <taxon>Bacteroidota</taxon>
        <taxon>Bacteroidia</taxon>
        <taxon>Bacteroidales</taxon>
        <taxon>Porphyromonadaceae</taxon>
        <taxon>Porphyromonas</taxon>
    </lineage>
</organism>